<evidence type="ECO:0000313" key="4">
    <source>
        <dbReference type="Proteomes" id="UP000001307"/>
    </source>
</evidence>
<dbReference type="InterPro" id="IPR029058">
    <property type="entry name" value="AB_hydrolase_fold"/>
</dbReference>
<dbReference type="AlphaFoldDB" id="E4XVG1"/>
<keyword evidence="4" id="KW-1185">Reference proteome</keyword>
<evidence type="ECO:0000313" key="3">
    <source>
        <dbReference type="EMBL" id="CBY13679.1"/>
    </source>
</evidence>
<dbReference type="EMBL" id="FN653210">
    <property type="protein sequence ID" value="CBY13679.1"/>
    <property type="molecule type" value="Genomic_DNA"/>
</dbReference>
<dbReference type="OrthoDB" id="408373at2759"/>
<keyword evidence="1" id="KW-0378">Hydrolase</keyword>
<dbReference type="InterPro" id="IPR022742">
    <property type="entry name" value="Hydrolase_4"/>
</dbReference>
<reference evidence="3 4" key="1">
    <citation type="journal article" date="2010" name="Science">
        <title>Plasticity of animal genome architecture unmasked by rapid evolution of a pelagic tunicate.</title>
        <authorList>
            <person name="Denoeud F."/>
            <person name="Henriet S."/>
            <person name="Mungpakdee S."/>
            <person name="Aury J.M."/>
            <person name="Da Silva C."/>
            <person name="Brinkmann H."/>
            <person name="Mikhaleva J."/>
            <person name="Olsen L.C."/>
            <person name="Jubin C."/>
            <person name="Canestro C."/>
            <person name="Bouquet J.M."/>
            <person name="Danks G."/>
            <person name="Poulain J."/>
            <person name="Campsteijn C."/>
            <person name="Adamski M."/>
            <person name="Cross I."/>
            <person name="Yadetie F."/>
            <person name="Muffato M."/>
            <person name="Louis A."/>
            <person name="Butcher S."/>
            <person name="Tsagkogeorga G."/>
            <person name="Konrad A."/>
            <person name="Singh S."/>
            <person name="Jensen M.F."/>
            <person name="Cong E.H."/>
            <person name="Eikeseth-Otteraa H."/>
            <person name="Noel B."/>
            <person name="Anthouard V."/>
            <person name="Porcel B.M."/>
            <person name="Kachouri-Lafond R."/>
            <person name="Nishino A."/>
            <person name="Ugolini M."/>
            <person name="Chourrout P."/>
            <person name="Nishida H."/>
            <person name="Aasland R."/>
            <person name="Huzurbazar S."/>
            <person name="Westhof E."/>
            <person name="Delsuc F."/>
            <person name="Lehrach H."/>
            <person name="Reinhardt R."/>
            <person name="Weissenbach J."/>
            <person name="Roy S.W."/>
            <person name="Artiguenave F."/>
            <person name="Postlethwait J.H."/>
            <person name="Manak J.R."/>
            <person name="Thompson E.M."/>
            <person name="Jaillon O."/>
            <person name="Du Pasquier L."/>
            <person name="Boudinot P."/>
            <person name="Liberles D.A."/>
            <person name="Volff J.N."/>
            <person name="Philippe H."/>
            <person name="Lenhard B."/>
            <person name="Roest Crollius H."/>
            <person name="Wincker P."/>
            <person name="Chourrout D."/>
        </authorList>
    </citation>
    <scope>NUCLEOTIDE SEQUENCE [LARGE SCALE GENOMIC DNA]</scope>
</reference>
<feature type="domain" description="Serine aminopeptidase S33" evidence="2">
    <location>
        <begin position="22"/>
        <end position="134"/>
    </location>
</feature>
<evidence type="ECO:0000259" key="2">
    <source>
        <dbReference type="Pfam" id="PF12146"/>
    </source>
</evidence>
<dbReference type="Pfam" id="PF12146">
    <property type="entry name" value="Hydrolase_4"/>
    <property type="match status" value="1"/>
</dbReference>
<dbReference type="InParanoid" id="E4XVG1"/>
<dbReference type="Gene3D" id="3.40.50.1820">
    <property type="entry name" value="alpha/beta hydrolase"/>
    <property type="match status" value="1"/>
</dbReference>
<dbReference type="PANTHER" id="PTHR16138:SF7">
    <property type="entry name" value="PALMITOYL-PROTEIN THIOESTERASE ABHD10, MITOCHONDRIAL"/>
    <property type="match status" value="1"/>
</dbReference>
<organism evidence="3 4">
    <name type="scientific">Oikopleura dioica</name>
    <name type="common">Tunicate</name>
    <dbReference type="NCBI Taxonomy" id="34765"/>
    <lineage>
        <taxon>Eukaryota</taxon>
        <taxon>Metazoa</taxon>
        <taxon>Chordata</taxon>
        <taxon>Tunicata</taxon>
        <taxon>Appendicularia</taxon>
        <taxon>Copelata</taxon>
        <taxon>Oikopleuridae</taxon>
        <taxon>Oikopleura</taxon>
    </lineage>
</organism>
<sequence length="183" mass="20196">MSSRRILTKFGVIDAIQNGKAEKAAILWVPGFLGTMNGVKAEALQKWNHDEFKQTLWRFNYSGIGKSTGHLKRSKSTFKNWLSDAGAVLEQAAAESGGPVDVIGSSMGGLISLHLATRNPELVRSLYLCAPAVHFLKDRIALVRQSPGDDIPIPPDYLHGSGLVSASFFFIWKFFRRAFTFVL</sequence>
<dbReference type="GO" id="GO:0004553">
    <property type="term" value="F:hydrolase activity, hydrolyzing O-glycosyl compounds"/>
    <property type="evidence" value="ECO:0007669"/>
    <property type="project" value="TreeGrafter"/>
</dbReference>
<evidence type="ECO:0000256" key="1">
    <source>
        <dbReference type="ARBA" id="ARBA00022801"/>
    </source>
</evidence>
<accession>E4XVG1</accession>
<dbReference type="InterPro" id="IPR052382">
    <property type="entry name" value="ABHD10_acyl-thioesterase"/>
</dbReference>
<protein>
    <recommendedName>
        <fullName evidence="2">Serine aminopeptidase S33 domain-containing protein</fullName>
    </recommendedName>
</protein>
<dbReference type="PANTHER" id="PTHR16138">
    <property type="entry name" value="MYCOPHENOLIC ACID ACYL-GLUCURONIDE ESTERASE, MITOCHONDRIAL"/>
    <property type="match status" value="1"/>
</dbReference>
<gene>
    <name evidence="3" type="ORF">GSOID_T00005491001</name>
</gene>
<proteinExistence type="predicted"/>
<name>E4XVG1_OIKDI</name>
<dbReference type="Proteomes" id="UP000001307">
    <property type="component" value="Unassembled WGS sequence"/>
</dbReference>
<dbReference type="SUPFAM" id="SSF53474">
    <property type="entry name" value="alpha/beta-Hydrolases"/>
    <property type="match status" value="1"/>
</dbReference>